<protein>
    <submittedName>
        <fullName evidence="2">Uncharacterized protein</fullName>
    </submittedName>
</protein>
<proteinExistence type="predicted"/>
<dbReference type="RefSeq" id="WP_154539410.1">
    <property type="nucleotide sequence ID" value="NZ_VULQ01000002.1"/>
</dbReference>
<dbReference type="Proteomes" id="UP000441925">
    <property type="component" value="Unassembled WGS sequence"/>
</dbReference>
<reference evidence="2 3" key="1">
    <citation type="submission" date="2019-08" db="EMBL/GenBank/DDBJ databases">
        <title>In-depth cultivation of the pig gut microbiome towards novel bacterial diversity and tailored functional studies.</title>
        <authorList>
            <person name="Wylensek D."/>
            <person name="Hitch T.C.A."/>
            <person name="Clavel T."/>
        </authorList>
    </citation>
    <scope>NUCLEOTIDE SEQUENCE [LARGE SCALE GENOMIC DNA]</scope>
    <source>
        <strain evidence="2 3">WCA-380-WT-2B</strain>
    </source>
</reference>
<evidence type="ECO:0000256" key="1">
    <source>
        <dbReference type="SAM" id="MobiDB-lite"/>
    </source>
</evidence>
<keyword evidence="3" id="KW-1185">Reference proteome</keyword>
<comment type="caution">
    <text evidence="2">The sequence shown here is derived from an EMBL/GenBank/DDBJ whole genome shotgun (WGS) entry which is preliminary data.</text>
</comment>
<sequence>MSENKTSEAQRKANERWREKNKEKNKIYQLRSQAKRFINEYSDEKDLDDLIELLEERRKILNK</sequence>
<evidence type="ECO:0000313" key="2">
    <source>
        <dbReference type="EMBL" id="MSS77360.1"/>
    </source>
</evidence>
<evidence type="ECO:0000313" key="3">
    <source>
        <dbReference type="Proteomes" id="UP000441925"/>
    </source>
</evidence>
<name>A0A6N7VD25_9FIRM</name>
<feature type="region of interest" description="Disordered" evidence="1">
    <location>
        <begin position="1"/>
        <end position="22"/>
    </location>
</feature>
<dbReference type="EMBL" id="VULQ01000002">
    <property type="protein sequence ID" value="MSS77360.1"/>
    <property type="molecule type" value="Genomic_DNA"/>
</dbReference>
<accession>A0A6N7VD25</accession>
<gene>
    <name evidence="2" type="ORF">FYJ26_02830</name>
</gene>
<organism evidence="2 3">
    <name type="scientific">Anaerococcus porci</name>
    <dbReference type="NCBI Taxonomy" id="2652269"/>
    <lineage>
        <taxon>Bacteria</taxon>
        <taxon>Bacillati</taxon>
        <taxon>Bacillota</taxon>
        <taxon>Tissierellia</taxon>
        <taxon>Tissierellales</taxon>
        <taxon>Peptoniphilaceae</taxon>
        <taxon>Anaerococcus</taxon>
    </lineage>
</organism>
<dbReference type="AlphaFoldDB" id="A0A6N7VD25"/>